<evidence type="ECO:0000313" key="1">
    <source>
        <dbReference type="EMBL" id="CAI8046470.1"/>
    </source>
</evidence>
<dbReference type="SUPFAM" id="SSF49503">
    <property type="entry name" value="Cupredoxins"/>
    <property type="match status" value="1"/>
</dbReference>
<dbReference type="Gene3D" id="2.60.40.420">
    <property type="entry name" value="Cupredoxins - blue copper proteins"/>
    <property type="match status" value="1"/>
</dbReference>
<comment type="caution">
    <text evidence="1">The sequence shown here is derived from an EMBL/GenBank/DDBJ whole genome shotgun (WGS) entry which is preliminary data.</text>
</comment>
<dbReference type="Proteomes" id="UP001174909">
    <property type="component" value="Unassembled WGS sequence"/>
</dbReference>
<proteinExistence type="predicted"/>
<sequence>MDQVNCMYSPHVLVVTAGTTVDITSSDPVAHNVHSHATKNEAPNWQIPGPGKALPLKLEKREAIKFTCDIHNWMTGYIFVTDNDYYAVTGYKDKEGKWISSDAYEGSSDTGAYMIKDVPAGKYRVQAWHEELGTTKASVIEVADSGEVEISFTSADFKKK</sequence>
<evidence type="ECO:0008006" key="3">
    <source>
        <dbReference type="Google" id="ProtNLM"/>
    </source>
</evidence>
<organism evidence="1 2">
    <name type="scientific">Geodia barretti</name>
    <name type="common">Barrett's horny sponge</name>
    <dbReference type="NCBI Taxonomy" id="519541"/>
    <lineage>
        <taxon>Eukaryota</taxon>
        <taxon>Metazoa</taxon>
        <taxon>Porifera</taxon>
        <taxon>Demospongiae</taxon>
        <taxon>Heteroscleromorpha</taxon>
        <taxon>Tetractinellida</taxon>
        <taxon>Astrophorina</taxon>
        <taxon>Geodiidae</taxon>
        <taxon>Geodia</taxon>
    </lineage>
</organism>
<accession>A0AA35TDS1</accession>
<dbReference type="AlphaFoldDB" id="A0AA35TDS1"/>
<gene>
    <name evidence="1" type="ORF">GBAR_LOCUS25709</name>
</gene>
<dbReference type="InterPro" id="IPR008972">
    <property type="entry name" value="Cupredoxin"/>
</dbReference>
<name>A0AA35TDS1_GEOBA</name>
<reference evidence="1" key="1">
    <citation type="submission" date="2023-03" db="EMBL/GenBank/DDBJ databases">
        <authorList>
            <person name="Steffen K."/>
            <person name="Cardenas P."/>
        </authorList>
    </citation>
    <scope>NUCLEOTIDE SEQUENCE</scope>
</reference>
<protein>
    <recommendedName>
        <fullName evidence="3">Rhamnogalacturonan lyase domain-containing protein</fullName>
    </recommendedName>
</protein>
<evidence type="ECO:0000313" key="2">
    <source>
        <dbReference type="Proteomes" id="UP001174909"/>
    </source>
</evidence>
<keyword evidence="2" id="KW-1185">Reference proteome</keyword>
<dbReference type="EMBL" id="CASHTH010003565">
    <property type="protein sequence ID" value="CAI8046470.1"/>
    <property type="molecule type" value="Genomic_DNA"/>
</dbReference>